<reference evidence="1 2" key="1">
    <citation type="submission" date="2016-01" db="EMBL/GenBank/DDBJ databases">
        <authorList>
            <person name="Oliw E.H."/>
        </authorList>
    </citation>
    <scope>NUCLEOTIDE SEQUENCE [LARGE SCALE GENOMIC DNA]</scope>
    <source>
        <strain evidence="1">LMG 22029</strain>
    </source>
</reference>
<dbReference type="Proteomes" id="UP000054893">
    <property type="component" value="Unassembled WGS sequence"/>
</dbReference>
<evidence type="ECO:0000313" key="1">
    <source>
        <dbReference type="EMBL" id="SAL29021.1"/>
    </source>
</evidence>
<protein>
    <submittedName>
        <fullName evidence="1">Uncharacterized protein</fullName>
    </submittedName>
</protein>
<organism evidence="1 2">
    <name type="scientific">Caballeronia sordidicola</name>
    <name type="common">Burkholderia sordidicola</name>
    <dbReference type="NCBI Taxonomy" id="196367"/>
    <lineage>
        <taxon>Bacteria</taxon>
        <taxon>Pseudomonadati</taxon>
        <taxon>Pseudomonadota</taxon>
        <taxon>Betaproteobacteria</taxon>
        <taxon>Burkholderiales</taxon>
        <taxon>Burkholderiaceae</taxon>
        <taxon>Caballeronia</taxon>
    </lineage>
</organism>
<evidence type="ECO:0000313" key="2">
    <source>
        <dbReference type="Proteomes" id="UP000054893"/>
    </source>
</evidence>
<dbReference type="EMBL" id="FCOC02000005">
    <property type="protein sequence ID" value="SAL29021.1"/>
    <property type="molecule type" value="Genomic_DNA"/>
</dbReference>
<proteinExistence type="predicted"/>
<dbReference type="AlphaFoldDB" id="A0A158GB01"/>
<sequence length="270" mass="29798">MNDTVETRRTKERSPNFPFIPLESALQRAQVLYSHERRSSAPSSSVAKHWGNSELSSGFKQTVAALKSYGLLSDEPGSGARMVRLTDLALRILLDSRPESEEKAAYTRQAALTPPVASEVFQRWPDGLPSDHTLSHYLMFDRGFQQETAARVARTLRQNESFAGLRQYLSVPESEMPAGDDLDAPEPPVHEFDVSRATAVPSQLNSVATSVSARSEKIIDPNGLDVTVAFSGEPTQETYEFLADYIELRLKQFQRKAARTMAAGSAEPAP</sequence>
<accession>A0A158GB01</accession>
<gene>
    <name evidence="1" type="ORF">AWB64_02472</name>
</gene>
<name>A0A158GB01_CABSO</name>